<evidence type="ECO:0000256" key="1">
    <source>
        <dbReference type="SAM" id="MobiDB-lite"/>
    </source>
</evidence>
<accession>A0A1X0NVR1</accession>
<keyword evidence="3" id="KW-1185">Reference proteome</keyword>
<gene>
    <name evidence="2" type="ORF">TM35_000171710</name>
</gene>
<dbReference type="GeneID" id="39986030"/>
<name>A0A1X0NVR1_9TRYP</name>
<evidence type="ECO:0000313" key="3">
    <source>
        <dbReference type="Proteomes" id="UP000192257"/>
    </source>
</evidence>
<dbReference type="AlphaFoldDB" id="A0A1X0NVR1"/>
<comment type="caution">
    <text evidence="2">The sequence shown here is derived from an EMBL/GenBank/DDBJ whole genome shotgun (WGS) entry which is preliminary data.</text>
</comment>
<proteinExistence type="predicted"/>
<feature type="region of interest" description="Disordered" evidence="1">
    <location>
        <begin position="1"/>
        <end position="24"/>
    </location>
</feature>
<dbReference type="VEuPathDB" id="TriTrypDB:TM35_000171710"/>
<evidence type="ECO:0000313" key="2">
    <source>
        <dbReference type="EMBL" id="ORC88299.1"/>
    </source>
</evidence>
<protein>
    <submittedName>
        <fullName evidence="2">Uncharacterized protein</fullName>
    </submittedName>
</protein>
<dbReference type="EMBL" id="NBCO01000017">
    <property type="protein sequence ID" value="ORC88299.1"/>
    <property type="molecule type" value="Genomic_DNA"/>
</dbReference>
<reference evidence="2 3" key="1">
    <citation type="submission" date="2017-03" db="EMBL/GenBank/DDBJ databases">
        <title>An alternative strategy for trypanosome survival in the mammalian bloodstream revealed through genome and transcriptome analysis of the ubiquitous bovine parasite Trypanosoma (Megatrypanum) theileri.</title>
        <authorList>
            <person name="Kelly S."/>
            <person name="Ivens A."/>
            <person name="Mott A."/>
            <person name="O'Neill E."/>
            <person name="Emms D."/>
            <person name="Macleod O."/>
            <person name="Voorheis P."/>
            <person name="Matthews J."/>
            <person name="Matthews K."/>
            <person name="Carrington M."/>
        </authorList>
    </citation>
    <scope>NUCLEOTIDE SEQUENCE [LARGE SCALE GENOMIC DNA]</scope>
    <source>
        <strain evidence="2">Edinburgh</strain>
    </source>
</reference>
<dbReference type="OrthoDB" id="250659at2759"/>
<dbReference type="Proteomes" id="UP000192257">
    <property type="component" value="Unassembled WGS sequence"/>
</dbReference>
<dbReference type="RefSeq" id="XP_028882365.1">
    <property type="nucleotide sequence ID" value="XM_029026250.1"/>
</dbReference>
<sequence>MNDPLTRPALGGSGPSSRQHHPPLDLTFDFLAGEEMRPLPVHEVERRRAEERRRKSVAVDVTEQEFAASLGITIEDTRDPITGVSCLDYNNAMKEYYGDPEDDAYMEFMKSLSRVLANQTWLKGNNFLGKDIEGDYTRLKRFEDDALKLVGTSHEKHITTLENHVYSGVQSNAHREFLQQYREETCPDQVLLRLAFEQKRRDCDAASSTAEVTDVANECLSISPPRQRQWKGKQYKKAFLGLCKDENAPHMLE</sequence>
<organism evidence="2 3">
    <name type="scientific">Trypanosoma theileri</name>
    <dbReference type="NCBI Taxonomy" id="67003"/>
    <lineage>
        <taxon>Eukaryota</taxon>
        <taxon>Discoba</taxon>
        <taxon>Euglenozoa</taxon>
        <taxon>Kinetoplastea</taxon>
        <taxon>Metakinetoplastina</taxon>
        <taxon>Trypanosomatida</taxon>
        <taxon>Trypanosomatidae</taxon>
        <taxon>Trypanosoma</taxon>
    </lineage>
</organism>